<organism evidence="1 2">
    <name type="scientific">Aphidius gifuensis</name>
    <name type="common">Parasitoid wasp</name>
    <dbReference type="NCBI Taxonomy" id="684658"/>
    <lineage>
        <taxon>Eukaryota</taxon>
        <taxon>Metazoa</taxon>
        <taxon>Ecdysozoa</taxon>
        <taxon>Arthropoda</taxon>
        <taxon>Hexapoda</taxon>
        <taxon>Insecta</taxon>
        <taxon>Pterygota</taxon>
        <taxon>Neoptera</taxon>
        <taxon>Endopterygota</taxon>
        <taxon>Hymenoptera</taxon>
        <taxon>Apocrita</taxon>
        <taxon>Ichneumonoidea</taxon>
        <taxon>Braconidae</taxon>
        <taxon>Aphidiinae</taxon>
        <taxon>Aphidius</taxon>
    </lineage>
</organism>
<name>A0A835CX36_APHGI</name>
<dbReference type="AlphaFoldDB" id="A0A835CX36"/>
<gene>
    <name evidence="1" type="ORF">HCN44_005345</name>
</gene>
<comment type="caution">
    <text evidence="1">The sequence shown here is derived from an EMBL/GenBank/DDBJ whole genome shotgun (WGS) entry which is preliminary data.</text>
</comment>
<protein>
    <submittedName>
        <fullName evidence="1">Uncharacterized protein</fullName>
    </submittedName>
</protein>
<reference evidence="1 2" key="1">
    <citation type="submission" date="2020-08" db="EMBL/GenBank/DDBJ databases">
        <title>Aphidius gifuensis genome sequencing and assembly.</title>
        <authorList>
            <person name="Du Z."/>
        </authorList>
    </citation>
    <scope>NUCLEOTIDE SEQUENCE [LARGE SCALE GENOMIC DNA]</scope>
    <source>
        <strain evidence="1">YNYX2018</strain>
        <tissue evidence="1">Adults</tissue>
    </source>
</reference>
<proteinExistence type="predicted"/>
<sequence length="205" mass="24089">MGGIYEAFDDLIFSTFENDLMNYILGYRSQSHALLDCVASIVKLQMRNKQIDEAYKELSLARKEFLKLQHAYKYGKVRKFFPRVKTYWKVGKAIRVSKVSNVSRWKKRGDPLKFDCENNFIVLDNNLLEQCRILVAVSSICWDLADELEILACKYFSREFQHYSVPRRFENFLKAVRQKQSMMIKLRAQLDGTEKVDEDVEQSAS</sequence>
<keyword evidence="2" id="KW-1185">Reference proteome</keyword>
<dbReference type="Proteomes" id="UP000639338">
    <property type="component" value="Unassembled WGS sequence"/>
</dbReference>
<accession>A0A835CX36</accession>
<evidence type="ECO:0000313" key="1">
    <source>
        <dbReference type="EMBL" id="KAF7997068.1"/>
    </source>
</evidence>
<dbReference type="EMBL" id="JACMRX010000001">
    <property type="protein sequence ID" value="KAF7997068.1"/>
    <property type="molecule type" value="Genomic_DNA"/>
</dbReference>
<evidence type="ECO:0000313" key="2">
    <source>
        <dbReference type="Proteomes" id="UP000639338"/>
    </source>
</evidence>